<accession>A0A3E2HJU7</accession>
<feature type="region of interest" description="Disordered" evidence="1">
    <location>
        <begin position="1"/>
        <end position="47"/>
    </location>
</feature>
<comment type="caution">
    <text evidence="2">The sequence shown here is derived from an EMBL/GenBank/DDBJ whole genome shotgun (WGS) entry which is preliminary data.</text>
</comment>
<feature type="non-terminal residue" evidence="2">
    <location>
        <position position="1"/>
    </location>
</feature>
<gene>
    <name evidence="2" type="ORF">B7463_g2705</name>
</gene>
<evidence type="ECO:0000313" key="2">
    <source>
        <dbReference type="EMBL" id="RFU33678.1"/>
    </source>
</evidence>
<feature type="compositionally biased region" description="Basic and acidic residues" evidence="1">
    <location>
        <begin position="28"/>
        <end position="47"/>
    </location>
</feature>
<dbReference type="AlphaFoldDB" id="A0A3E2HJU7"/>
<protein>
    <submittedName>
        <fullName evidence="2">Uncharacterized protein</fullName>
    </submittedName>
</protein>
<evidence type="ECO:0000256" key="1">
    <source>
        <dbReference type="SAM" id="MobiDB-lite"/>
    </source>
</evidence>
<name>A0A3E2HJU7_SCYLI</name>
<sequence length="185" mass="20404">MRVGYVARDIFSADKQRHGPESSAETEGWERGDGGRGKRREDAGGSKLERLFAPVRVESSQVQSVVAAAAGRAHHDKTAEQQQQEVGGLEGAFFPRGELIQRLRYQSAPRTSNESTNQRINGGTTTRALFVIPSNTITTCALPAPLLAPFWGKNPIVGPLTWRTTHHRYYHHTGLTGTTWVGREK</sequence>
<keyword evidence="3" id="KW-1185">Reference proteome</keyword>
<evidence type="ECO:0000313" key="3">
    <source>
        <dbReference type="Proteomes" id="UP000258309"/>
    </source>
</evidence>
<dbReference type="EMBL" id="NCSJ02000032">
    <property type="protein sequence ID" value="RFU33678.1"/>
    <property type="molecule type" value="Genomic_DNA"/>
</dbReference>
<feature type="non-terminal residue" evidence="2">
    <location>
        <position position="185"/>
    </location>
</feature>
<proteinExistence type="predicted"/>
<feature type="compositionally biased region" description="Basic and acidic residues" evidence="1">
    <location>
        <begin position="11"/>
        <end position="20"/>
    </location>
</feature>
<dbReference type="Proteomes" id="UP000258309">
    <property type="component" value="Unassembled WGS sequence"/>
</dbReference>
<reference evidence="2 3" key="1">
    <citation type="submission" date="2018-05" db="EMBL/GenBank/DDBJ databases">
        <title>Draft genome sequence of Scytalidium lignicola DSM 105466, a ubiquitous saprotrophic fungus.</title>
        <authorList>
            <person name="Buettner E."/>
            <person name="Gebauer A.M."/>
            <person name="Hofrichter M."/>
            <person name="Liers C."/>
            <person name="Kellner H."/>
        </authorList>
    </citation>
    <scope>NUCLEOTIDE SEQUENCE [LARGE SCALE GENOMIC DNA]</scope>
    <source>
        <strain evidence="2 3">DSM 105466</strain>
    </source>
</reference>
<organism evidence="2 3">
    <name type="scientific">Scytalidium lignicola</name>
    <name type="common">Hyphomycete</name>
    <dbReference type="NCBI Taxonomy" id="5539"/>
    <lineage>
        <taxon>Eukaryota</taxon>
        <taxon>Fungi</taxon>
        <taxon>Dikarya</taxon>
        <taxon>Ascomycota</taxon>
        <taxon>Pezizomycotina</taxon>
        <taxon>Leotiomycetes</taxon>
        <taxon>Leotiomycetes incertae sedis</taxon>
        <taxon>Scytalidium</taxon>
    </lineage>
</organism>